<proteinExistence type="predicted"/>
<evidence type="ECO:0000313" key="2">
    <source>
        <dbReference type="Proteomes" id="UP000249354"/>
    </source>
</evidence>
<reference evidence="2" key="1">
    <citation type="submission" date="2018-04" db="EMBL/GenBank/DDBJ databases">
        <authorList>
            <person name="Cornet L."/>
        </authorList>
    </citation>
    <scope>NUCLEOTIDE SEQUENCE [LARGE SCALE GENOMIC DNA]</scope>
</reference>
<organism evidence="1 2">
    <name type="scientific">Leptolyngbya foveolarum</name>
    <dbReference type="NCBI Taxonomy" id="47253"/>
    <lineage>
        <taxon>Bacteria</taxon>
        <taxon>Bacillati</taxon>
        <taxon>Cyanobacteriota</taxon>
        <taxon>Cyanophyceae</taxon>
        <taxon>Leptolyngbyales</taxon>
        <taxon>Leptolyngbyaceae</taxon>
        <taxon>Leptolyngbya group</taxon>
        <taxon>Leptolyngbya</taxon>
    </lineage>
</organism>
<name>A0A2W4UK06_9CYAN</name>
<reference evidence="1 2" key="2">
    <citation type="submission" date="2018-06" db="EMBL/GenBank/DDBJ databases">
        <title>Metagenomic assembly of (sub)arctic Cyanobacteria and their associated microbiome from non-axenic cultures.</title>
        <authorList>
            <person name="Baurain D."/>
        </authorList>
    </citation>
    <scope>NUCLEOTIDE SEQUENCE [LARGE SCALE GENOMIC DNA]</scope>
    <source>
        <strain evidence="1">ULC129bin1</strain>
    </source>
</reference>
<dbReference type="AlphaFoldDB" id="A0A2W4UK06"/>
<dbReference type="EMBL" id="QBMC01000042">
    <property type="protein sequence ID" value="PZO19527.1"/>
    <property type="molecule type" value="Genomic_DNA"/>
</dbReference>
<accession>A0A2W4UK06</accession>
<sequence length="64" mass="7411">MHDCELVDILTYPDWVIAIGRTPRGYRCWVFTPDFTVLDDGEFHPTSEAAAETARCLIMESREY</sequence>
<evidence type="ECO:0000313" key="1">
    <source>
        <dbReference type="EMBL" id="PZO19527.1"/>
    </source>
</evidence>
<gene>
    <name evidence="1" type="ORF">DCF25_08325</name>
</gene>
<dbReference type="Proteomes" id="UP000249354">
    <property type="component" value="Unassembled WGS sequence"/>
</dbReference>
<protein>
    <submittedName>
        <fullName evidence="1">Uncharacterized protein</fullName>
    </submittedName>
</protein>
<comment type="caution">
    <text evidence="1">The sequence shown here is derived from an EMBL/GenBank/DDBJ whole genome shotgun (WGS) entry which is preliminary data.</text>
</comment>